<feature type="domain" description="PASTA" evidence="4">
    <location>
        <begin position="591"/>
        <end position="650"/>
    </location>
</feature>
<dbReference type="Pfam" id="PF03717">
    <property type="entry name" value="PBP_dimer"/>
    <property type="match status" value="1"/>
</dbReference>
<dbReference type="SUPFAM" id="SSF56601">
    <property type="entry name" value="beta-lactamase/transpeptidase-like"/>
    <property type="match status" value="1"/>
</dbReference>
<dbReference type="InterPro" id="IPR050515">
    <property type="entry name" value="Beta-lactam/transpept"/>
</dbReference>
<keyword evidence="2" id="KW-0645">Protease</keyword>
<dbReference type="PANTHER" id="PTHR30627">
    <property type="entry name" value="PEPTIDOGLYCAN D,D-TRANSPEPTIDASE"/>
    <property type="match status" value="1"/>
</dbReference>
<dbReference type="InterPro" id="IPR001460">
    <property type="entry name" value="PCN-bd_Tpept"/>
</dbReference>
<accession>A0A445MVW3</accession>
<dbReference type="Pfam" id="PF03793">
    <property type="entry name" value="PASTA"/>
    <property type="match status" value="1"/>
</dbReference>
<evidence type="ECO:0000256" key="1">
    <source>
        <dbReference type="ARBA" id="ARBA00004370"/>
    </source>
</evidence>
<dbReference type="InterPro" id="IPR005543">
    <property type="entry name" value="PASTA_dom"/>
</dbReference>
<dbReference type="InterPro" id="IPR012338">
    <property type="entry name" value="Beta-lactam/transpept-like"/>
</dbReference>
<organism evidence="5">
    <name type="scientific">uncultured Desulfobacterium sp</name>
    <dbReference type="NCBI Taxonomy" id="201089"/>
    <lineage>
        <taxon>Bacteria</taxon>
        <taxon>Pseudomonadati</taxon>
        <taxon>Thermodesulfobacteriota</taxon>
        <taxon>Desulfobacteria</taxon>
        <taxon>Desulfobacterales</taxon>
        <taxon>Desulfobacteriaceae</taxon>
        <taxon>Desulfobacterium</taxon>
        <taxon>environmental samples</taxon>
    </lineage>
</organism>
<dbReference type="GO" id="GO:0004180">
    <property type="term" value="F:carboxypeptidase activity"/>
    <property type="evidence" value="ECO:0007669"/>
    <property type="project" value="UniProtKB-KW"/>
</dbReference>
<dbReference type="EMBL" id="OJIN01000103">
    <property type="protein sequence ID" value="SPD73620.1"/>
    <property type="molecule type" value="Genomic_DNA"/>
</dbReference>
<dbReference type="GO" id="GO:0071555">
    <property type="term" value="P:cell wall organization"/>
    <property type="evidence" value="ECO:0007669"/>
    <property type="project" value="TreeGrafter"/>
</dbReference>
<dbReference type="AlphaFoldDB" id="A0A445MVW3"/>
<protein>
    <submittedName>
        <fullName evidence="5">Penicillin-binding protein, transpeptidase domain protein</fullName>
    </submittedName>
</protein>
<evidence type="ECO:0000256" key="3">
    <source>
        <dbReference type="ARBA" id="ARBA00023136"/>
    </source>
</evidence>
<dbReference type="CDD" id="cd06575">
    <property type="entry name" value="PASTA_Pbp2x-like_2"/>
    <property type="match status" value="1"/>
</dbReference>
<dbReference type="SUPFAM" id="SSF56519">
    <property type="entry name" value="Penicillin binding protein dimerisation domain"/>
    <property type="match status" value="1"/>
</dbReference>
<dbReference type="PROSITE" id="PS51178">
    <property type="entry name" value="PASTA"/>
    <property type="match status" value="1"/>
</dbReference>
<evidence type="ECO:0000256" key="2">
    <source>
        <dbReference type="ARBA" id="ARBA00022645"/>
    </source>
</evidence>
<dbReference type="Pfam" id="PF00905">
    <property type="entry name" value="Transpeptidase"/>
    <property type="match status" value="1"/>
</dbReference>
<dbReference type="Gene3D" id="3.40.710.10">
    <property type="entry name" value="DD-peptidase/beta-lactamase superfamily"/>
    <property type="match status" value="1"/>
</dbReference>
<dbReference type="SUPFAM" id="SSF54184">
    <property type="entry name" value="Penicillin-binding protein 2x (pbp-2x), c-terminal domain"/>
    <property type="match status" value="1"/>
</dbReference>
<dbReference type="GO" id="GO:0008658">
    <property type="term" value="F:penicillin binding"/>
    <property type="evidence" value="ECO:0007669"/>
    <property type="project" value="InterPro"/>
</dbReference>
<evidence type="ECO:0000259" key="4">
    <source>
        <dbReference type="PROSITE" id="PS51178"/>
    </source>
</evidence>
<dbReference type="Gene3D" id="3.90.1310.10">
    <property type="entry name" value="Penicillin-binding protein 2a (Domain 2)"/>
    <property type="match status" value="1"/>
</dbReference>
<dbReference type="InterPro" id="IPR036138">
    <property type="entry name" value="PBP_dimer_sf"/>
</dbReference>
<keyword evidence="3" id="KW-0472">Membrane</keyword>
<gene>
    <name evidence="5" type="ORF">PITCH_A1910026</name>
</gene>
<evidence type="ECO:0000313" key="5">
    <source>
        <dbReference type="EMBL" id="SPD73620.1"/>
    </source>
</evidence>
<dbReference type="GO" id="GO:0005886">
    <property type="term" value="C:plasma membrane"/>
    <property type="evidence" value="ECO:0007669"/>
    <property type="project" value="TreeGrafter"/>
</dbReference>
<dbReference type="PANTHER" id="PTHR30627:SF1">
    <property type="entry name" value="PEPTIDOGLYCAN D,D-TRANSPEPTIDASE FTSI"/>
    <property type="match status" value="1"/>
</dbReference>
<keyword evidence="2" id="KW-0378">Hydrolase</keyword>
<comment type="subcellular location">
    <subcellularLocation>
        <location evidence="1">Membrane</location>
    </subcellularLocation>
</comment>
<keyword evidence="2" id="KW-0121">Carboxypeptidase</keyword>
<reference evidence="5" key="1">
    <citation type="submission" date="2018-01" db="EMBL/GenBank/DDBJ databases">
        <authorList>
            <person name="Regsiter A."/>
            <person name="William W."/>
        </authorList>
    </citation>
    <scope>NUCLEOTIDE SEQUENCE</scope>
    <source>
        <strain evidence="5">TRIP AH-1</strain>
    </source>
</reference>
<sequence length="652" mass="71518">MKVDDKKWIRFRIYLVAIFFLLCLAAVLARAYQLQVLKKDDLISIAKQDYIGTRKLPCKRGTIFDCKGRELAVSVEVASVFAHPRQIDDKKSTAEQLALMLSLNKTRILNKLNGKSPFVWIARKIPPDRANQIRAVNLKGVGITSEIKRFYPEKESGAQLIGFVGQDNEGLEGIEKKYDHFLSGPQCSLVQFRDALGRAFSMAESMPSDREMYDIILTVDKDIQFIAQQSLRTAVDDAHALGGTCVVVNPKTGEILAMAVIPEFNPNVYGKYDPTYWKNRAVTDCFEPGSTMKAFLMASCLEGKAVTPETNFDCEMGKYVIGGRTVHDTKKHGVMDVKEIVMVSSNIGAVKMGLKLGYKNYYDYLKKFGFGSIIGTDFMGEVGGFVRPAANTRPIDQANLFFGQGMSCTSLQLAMAMAAIANDGKLMRPYVVKAVVDKSGRTIQETEPKVITTVLSPETARKATEILECVVSGKGTASRASIAGFHAAGKTGTSQKVDPNTKSYSRSKYYATFVGFAPSYNPRLVILVTVDEPKGIHYGGLIAAPVFREVGQWALNYLRVNPEITVAEDSAEPQKNNQDKAHVVEVKADDNETEGALPDFKGLGIRQVLINGRSLGLNVLVDGTGLAIDQNPKPGACLKDISTVTVNFRPPI</sequence>
<dbReference type="InterPro" id="IPR005311">
    <property type="entry name" value="PBP_dimer"/>
</dbReference>
<proteinExistence type="predicted"/>
<name>A0A445MVW3_9BACT</name>
<dbReference type="Gene3D" id="3.30.450.330">
    <property type="match status" value="1"/>
</dbReference>